<protein>
    <submittedName>
        <fullName evidence="1">Uncharacterized protein</fullName>
    </submittedName>
</protein>
<dbReference type="Proteomes" id="UP000054485">
    <property type="component" value="Unassembled WGS sequence"/>
</dbReference>
<dbReference type="InParanoid" id="A0A0D0A4Z8"/>
<evidence type="ECO:0000313" key="1">
    <source>
        <dbReference type="EMBL" id="KIK36706.1"/>
    </source>
</evidence>
<dbReference type="EMBL" id="KN835506">
    <property type="protein sequence ID" value="KIK36706.1"/>
    <property type="molecule type" value="Genomic_DNA"/>
</dbReference>
<dbReference type="OrthoDB" id="2758165at2759"/>
<reference evidence="1 2" key="1">
    <citation type="submission" date="2014-04" db="EMBL/GenBank/DDBJ databases">
        <authorList>
            <consortium name="DOE Joint Genome Institute"/>
            <person name="Kuo A."/>
            <person name="Ruytinx J."/>
            <person name="Rineau F."/>
            <person name="Colpaert J."/>
            <person name="Kohler A."/>
            <person name="Nagy L.G."/>
            <person name="Floudas D."/>
            <person name="Copeland A."/>
            <person name="Barry K.W."/>
            <person name="Cichocki N."/>
            <person name="Veneault-Fourrey C."/>
            <person name="LaButti K."/>
            <person name="Lindquist E.A."/>
            <person name="Lipzen A."/>
            <person name="Lundell T."/>
            <person name="Morin E."/>
            <person name="Murat C."/>
            <person name="Sun H."/>
            <person name="Tunlid A."/>
            <person name="Henrissat B."/>
            <person name="Grigoriev I.V."/>
            <person name="Hibbett D.S."/>
            <person name="Martin F."/>
            <person name="Nordberg H.P."/>
            <person name="Cantor M.N."/>
            <person name="Hua S.X."/>
        </authorList>
    </citation>
    <scope>NUCLEOTIDE SEQUENCE [LARGE SCALE GENOMIC DNA]</scope>
    <source>
        <strain evidence="1 2">UH-Slu-Lm8-n1</strain>
    </source>
</reference>
<proteinExistence type="predicted"/>
<reference evidence="2" key="2">
    <citation type="submission" date="2015-01" db="EMBL/GenBank/DDBJ databases">
        <title>Evolutionary Origins and Diversification of the Mycorrhizal Mutualists.</title>
        <authorList>
            <consortium name="DOE Joint Genome Institute"/>
            <consortium name="Mycorrhizal Genomics Consortium"/>
            <person name="Kohler A."/>
            <person name="Kuo A."/>
            <person name="Nagy L.G."/>
            <person name="Floudas D."/>
            <person name="Copeland A."/>
            <person name="Barry K.W."/>
            <person name="Cichocki N."/>
            <person name="Veneault-Fourrey C."/>
            <person name="LaButti K."/>
            <person name="Lindquist E.A."/>
            <person name="Lipzen A."/>
            <person name="Lundell T."/>
            <person name="Morin E."/>
            <person name="Murat C."/>
            <person name="Riley R."/>
            <person name="Ohm R."/>
            <person name="Sun H."/>
            <person name="Tunlid A."/>
            <person name="Henrissat B."/>
            <person name="Grigoriev I.V."/>
            <person name="Hibbett D.S."/>
            <person name="Martin F."/>
        </authorList>
    </citation>
    <scope>NUCLEOTIDE SEQUENCE [LARGE SCALE GENOMIC DNA]</scope>
    <source>
        <strain evidence="2">UH-Slu-Lm8-n1</strain>
    </source>
</reference>
<keyword evidence="2" id="KW-1185">Reference proteome</keyword>
<dbReference type="HOGENOM" id="CLU_1094884_0_0_1"/>
<evidence type="ECO:0000313" key="2">
    <source>
        <dbReference type="Proteomes" id="UP000054485"/>
    </source>
</evidence>
<name>A0A0D0A4Z8_9AGAM</name>
<accession>A0A0D0A4Z8</accession>
<gene>
    <name evidence="1" type="ORF">CY34DRAFT_498611</name>
</gene>
<sequence>MILEPLASHETPAPELYTARDFQILIHSTAAGLSALAELPHYGSERSIVPLWSQLLHALANTLSPDVVILEDALFIMPRAQNVSFQPSNLIDGHATLLVAHAIFSTPRTHSDRARTNTRNEEDLDDWMCSADQDESISSADSDPCDGSVDSLDLPLQAHMLTGRGRRLSAVVPVLLVADPHNIIPLLCSALYQRHVWGIRQPVVGLCCSTTGTIATAIFGWLESDQSEEVRMPTAHLALAADPCTIRFGVADSF</sequence>
<dbReference type="AlphaFoldDB" id="A0A0D0A4Z8"/>
<organism evidence="1 2">
    <name type="scientific">Suillus luteus UH-Slu-Lm8-n1</name>
    <dbReference type="NCBI Taxonomy" id="930992"/>
    <lineage>
        <taxon>Eukaryota</taxon>
        <taxon>Fungi</taxon>
        <taxon>Dikarya</taxon>
        <taxon>Basidiomycota</taxon>
        <taxon>Agaricomycotina</taxon>
        <taxon>Agaricomycetes</taxon>
        <taxon>Agaricomycetidae</taxon>
        <taxon>Boletales</taxon>
        <taxon>Suillineae</taxon>
        <taxon>Suillaceae</taxon>
        <taxon>Suillus</taxon>
    </lineage>
</organism>